<reference evidence="3 4" key="1">
    <citation type="submission" date="2016-12" db="EMBL/GenBank/DDBJ databases">
        <title>The genomes of Aspergillus section Nigri reveals drivers in fungal speciation.</title>
        <authorList>
            <consortium name="DOE Joint Genome Institute"/>
            <person name="Vesth T.C."/>
            <person name="Nybo J."/>
            <person name="Theobald S."/>
            <person name="Brandl J."/>
            <person name="Frisvad J.C."/>
            <person name="Nielsen K.F."/>
            <person name="Lyhne E.K."/>
            <person name="Kogle M.E."/>
            <person name="Kuo A."/>
            <person name="Riley R."/>
            <person name="Clum A."/>
            <person name="Nolan M."/>
            <person name="Lipzen A."/>
            <person name="Salamov A."/>
            <person name="Henrissat B."/>
            <person name="Wiebenga A."/>
            <person name="De Vries R.P."/>
            <person name="Grigoriev I.V."/>
            <person name="Mortensen U.H."/>
            <person name="Andersen M.R."/>
            <person name="Baker S.E."/>
        </authorList>
    </citation>
    <scope>NUCLEOTIDE SEQUENCE [LARGE SCALE GENOMIC DNA]</scope>
    <source>
        <strain evidence="3 4">CBS 121591</strain>
    </source>
</reference>
<evidence type="ECO:0000256" key="1">
    <source>
        <dbReference type="SAM" id="MobiDB-lite"/>
    </source>
</evidence>
<feature type="region of interest" description="Disordered" evidence="1">
    <location>
        <begin position="110"/>
        <end position="137"/>
    </location>
</feature>
<accession>A0A319DUI7</accession>
<dbReference type="EMBL" id="KZ821693">
    <property type="protein sequence ID" value="PYH82812.1"/>
    <property type="molecule type" value="Genomic_DNA"/>
</dbReference>
<keyword evidence="2" id="KW-0472">Membrane</keyword>
<name>A0A319DUI7_9EURO</name>
<keyword evidence="2" id="KW-1133">Transmembrane helix</keyword>
<dbReference type="RefSeq" id="XP_025493012.1">
    <property type="nucleotide sequence ID" value="XM_025641340.1"/>
</dbReference>
<evidence type="ECO:0000313" key="4">
    <source>
        <dbReference type="Proteomes" id="UP000248340"/>
    </source>
</evidence>
<evidence type="ECO:0000313" key="3">
    <source>
        <dbReference type="EMBL" id="PYH82812.1"/>
    </source>
</evidence>
<proteinExistence type="predicted"/>
<sequence length="179" mass="19354">MPKVGTKWRSRHLFVFFSPPFPFSTVGIYVFIRGSSHVTQKPLNRGTARPPSSLVSYIGHATCHLRPSSSCHNPEPREVKAVSKSRPVVLTHTRARDSPSLGGSITTCHASSASASANSDRRWEGGEGGVYPRENDMDKRGLVLGGVGSGAVRRVRGRTVTARQVSGPDHHTVHCLTGF</sequence>
<feature type="transmembrane region" description="Helical" evidence="2">
    <location>
        <begin position="12"/>
        <end position="32"/>
    </location>
</feature>
<protein>
    <submittedName>
        <fullName evidence="3">Uncharacterized protein</fullName>
    </submittedName>
</protein>
<keyword evidence="2" id="KW-0812">Transmembrane</keyword>
<dbReference type="Proteomes" id="UP000248340">
    <property type="component" value="Unassembled WGS sequence"/>
</dbReference>
<dbReference type="VEuPathDB" id="FungiDB:BO82DRAFT_57299"/>
<organism evidence="3 4">
    <name type="scientific">Aspergillus uvarum CBS 121591</name>
    <dbReference type="NCBI Taxonomy" id="1448315"/>
    <lineage>
        <taxon>Eukaryota</taxon>
        <taxon>Fungi</taxon>
        <taxon>Dikarya</taxon>
        <taxon>Ascomycota</taxon>
        <taxon>Pezizomycotina</taxon>
        <taxon>Eurotiomycetes</taxon>
        <taxon>Eurotiomycetidae</taxon>
        <taxon>Eurotiales</taxon>
        <taxon>Aspergillaceae</taxon>
        <taxon>Aspergillus</taxon>
        <taxon>Aspergillus subgen. Circumdati</taxon>
    </lineage>
</organism>
<dbReference type="AlphaFoldDB" id="A0A319DUI7"/>
<dbReference type="GeneID" id="37144082"/>
<keyword evidence="4" id="KW-1185">Reference proteome</keyword>
<gene>
    <name evidence="3" type="ORF">BO82DRAFT_57299</name>
</gene>
<evidence type="ECO:0000256" key="2">
    <source>
        <dbReference type="SAM" id="Phobius"/>
    </source>
</evidence>